<proteinExistence type="predicted"/>
<sequence>MAGNDIIKLYMNATSSKRVNIIIKHYTDFMGVVDGYINGLFYRIESEKESYKRQSMGELGIKVQNSGIHSDPTAKKVNDALELKNAIIQCDFSGGIMEGVEEADKYMRSAKLLKDMRRDYEHFQNQLCCLGKDKEIFEKYLCGQKTLTDIAEEQSITYESAQQKVHKIRRRLKEQVIKFMDGKLEDIT</sequence>
<dbReference type="RefSeq" id="WP_023355409.1">
    <property type="nucleotide sequence ID" value="NZ_KI535369.1"/>
</dbReference>
<dbReference type="InterPro" id="IPR013324">
    <property type="entry name" value="RNA_pol_sigma_r3/r4-like"/>
</dbReference>
<evidence type="ECO:0000256" key="1">
    <source>
        <dbReference type="SAM" id="Coils"/>
    </source>
</evidence>
<protein>
    <submittedName>
        <fullName evidence="2">Uncharacterized protein</fullName>
    </submittedName>
</protein>
<dbReference type="eggNOG" id="ENOG5032X8I">
    <property type="taxonomic scope" value="Bacteria"/>
</dbReference>
<evidence type="ECO:0000313" key="3">
    <source>
        <dbReference type="Proteomes" id="UP000018227"/>
    </source>
</evidence>
<keyword evidence="3" id="KW-1185">Reference proteome</keyword>
<dbReference type="Proteomes" id="UP000018227">
    <property type="component" value="Unassembled WGS sequence"/>
</dbReference>
<evidence type="ECO:0000313" key="2">
    <source>
        <dbReference type="EMBL" id="ESL02427.1"/>
    </source>
</evidence>
<dbReference type="SUPFAM" id="SSF88659">
    <property type="entry name" value="Sigma3 and sigma4 domains of RNA polymerase sigma factors"/>
    <property type="match status" value="1"/>
</dbReference>
<name>V2Y2Z0_9FIRM</name>
<gene>
    <name evidence="2" type="ORF">GCWU0000282_002562</name>
</gene>
<organism evidence="2 3">
    <name type="scientific">Catonella morbi ATCC 51271</name>
    <dbReference type="NCBI Taxonomy" id="592026"/>
    <lineage>
        <taxon>Bacteria</taxon>
        <taxon>Bacillati</taxon>
        <taxon>Bacillota</taxon>
        <taxon>Clostridia</taxon>
        <taxon>Lachnospirales</taxon>
        <taxon>Lachnospiraceae</taxon>
        <taxon>Catonella</taxon>
    </lineage>
</organism>
<accession>V2Y2Z0</accession>
<dbReference type="STRING" id="592026.GCWU0000282_002562"/>
<reference evidence="2 3" key="1">
    <citation type="submission" date="2013-06" db="EMBL/GenBank/DDBJ databases">
        <authorList>
            <person name="Weinstock G."/>
            <person name="Sodergren E."/>
            <person name="Clifton S."/>
            <person name="Fulton L."/>
            <person name="Fulton B."/>
            <person name="Courtney L."/>
            <person name="Fronick C."/>
            <person name="Harrison M."/>
            <person name="Strong C."/>
            <person name="Farmer C."/>
            <person name="Delahaunty K."/>
            <person name="Markovic C."/>
            <person name="Hall O."/>
            <person name="Minx P."/>
            <person name="Tomlinson C."/>
            <person name="Mitreva M."/>
            <person name="Nelson J."/>
            <person name="Hou S."/>
            <person name="Wollam A."/>
            <person name="Pepin K.H."/>
            <person name="Johnson M."/>
            <person name="Bhonagiri V."/>
            <person name="Nash W.E."/>
            <person name="Warren W."/>
            <person name="Chinwalla A."/>
            <person name="Mardis E.R."/>
            <person name="Wilson R.K."/>
        </authorList>
    </citation>
    <scope>NUCLEOTIDE SEQUENCE [LARGE SCALE GENOMIC DNA]</scope>
    <source>
        <strain evidence="2 3">ATCC 51271</strain>
    </source>
</reference>
<feature type="coiled-coil region" evidence="1">
    <location>
        <begin position="151"/>
        <end position="178"/>
    </location>
</feature>
<dbReference type="HOGENOM" id="CLU_118937_0_0_9"/>
<keyword evidence="1" id="KW-0175">Coiled coil</keyword>
<dbReference type="AlphaFoldDB" id="V2Y2Z0"/>
<dbReference type="EMBL" id="ACIL03000016">
    <property type="protein sequence ID" value="ESL02427.1"/>
    <property type="molecule type" value="Genomic_DNA"/>
</dbReference>
<comment type="caution">
    <text evidence="2">The sequence shown here is derived from an EMBL/GenBank/DDBJ whole genome shotgun (WGS) entry which is preliminary data.</text>
</comment>